<protein>
    <recommendedName>
        <fullName evidence="3">SET domain-containing protein</fullName>
    </recommendedName>
</protein>
<organism evidence="4 5">
    <name type="scientific">Stephanodiscus triporus</name>
    <dbReference type="NCBI Taxonomy" id="2934178"/>
    <lineage>
        <taxon>Eukaryota</taxon>
        <taxon>Sar</taxon>
        <taxon>Stramenopiles</taxon>
        <taxon>Ochrophyta</taxon>
        <taxon>Bacillariophyta</taxon>
        <taxon>Coscinodiscophyceae</taxon>
        <taxon>Thalassiosirophycidae</taxon>
        <taxon>Stephanodiscales</taxon>
        <taxon>Stephanodiscaceae</taxon>
        <taxon>Stephanodiscus</taxon>
    </lineage>
</organism>
<dbReference type="EMBL" id="JALLAZ020001501">
    <property type="protein sequence ID" value="KAL3773903.1"/>
    <property type="molecule type" value="Genomic_DNA"/>
</dbReference>
<dbReference type="PANTHER" id="PTHR13271">
    <property type="entry name" value="UNCHARACTERIZED PUTATIVE METHYLTRANSFERASE"/>
    <property type="match status" value="1"/>
</dbReference>
<dbReference type="InterPro" id="IPR046341">
    <property type="entry name" value="SET_dom_sf"/>
</dbReference>
<evidence type="ECO:0000256" key="1">
    <source>
        <dbReference type="SAM" id="MobiDB-lite"/>
    </source>
</evidence>
<dbReference type="Gene3D" id="3.90.1410.10">
    <property type="entry name" value="set domain protein methyltransferase, domain 1"/>
    <property type="match status" value="1"/>
</dbReference>
<proteinExistence type="predicted"/>
<comment type="caution">
    <text evidence="4">The sequence shown here is derived from an EMBL/GenBank/DDBJ whole genome shotgun (WGS) entry which is preliminary data.</text>
</comment>
<reference evidence="4 5" key="1">
    <citation type="submission" date="2024-10" db="EMBL/GenBank/DDBJ databases">
        <title>Updated reference genomes for cyclostephanoid diatoms.</title>
        <authorList>
            <person name="Roberts W.R."/>
            <person name="Alverson A.J."/>
        </authorList>
    </citation>
    <scope>NUCLEOTIDE SEQUENCE [LARGE SCALE GENOMIC DNA]</scope>
    <source>
        <strain evidence="4 5">AJA276-08</strain>
    </source>
</reference>
<dbReference type="InterPro" id="IPR001214">
    <property type="entry name" value="SET_dom"/>
</dbReference>
<evidence type="ECO:0000259" key="3">
    <source>
        <dbReference type="PROSITE" id="PS50280"/>
    </source>
</evidence>
<dbReference type="CDD" id="cd10527">
    <property type="entry name" value="SET_LSMT"/>
    <property type="match status" value="1"/>
</dbReference>
<feature type="region of interest" description="Disordered" evidence="1">
    <location>
        <begin position="20"/>
        <end position="44"/>
    </location>
</feature>
<evidence type="ECO:0000313" key="4">
    <source>
        <dbReference type="EMBL" id="KAL3773903.1"/>
    </source>
</evidence>
<name>A0ABD3NEM7_9STRA</name>
<keyword evidence="2" id="KW-0732">Signal</keyword>
<dbReference type="PANTHER" id="PTHR13271:SF151">
    <property type="entry name" value="SET DOMAIN-CONTAINING PROTEIN 4"/>
    <property type="match status" value="1"/>
</dbReference>
<evidence type="ECO:0000313" key="5">
    <source>
        <dbReference type="Proteomes" id="UP001530315"/>
    </source>
</evidence>
<keyword evidence="5" id="KW-1185">Reference proteome</keyword>
<evidence type="ECO:0000256" key="2">
    <source>
        <dbReference type="SAM" id="SignalP"/>
    </source>
</evidence>
<sequence>MRALFLVTVAFIFALPRDVNTASGSPSESPGAVSTHDNDHEDSDVDPLISKFPKFVEWVRSHDGFVDDRVTIGYEPGSNIRGMITTADIPAKTEIMHIPKSLIIGGVDWCQDFETIKKEMDMGPLSKWFDYFDFDDSSGSRLPLEWDRSDEPGSARRELQGLTPDDFTHRHIDWFEGDWGCLSGKEMTDLDFQAFKIYLTRSMHLGLVPIYDLMNHHNGKINTYLEDDDEGGVSVLSLVDIPAGFPIYNTYGRSGEKSTNDLFGQYGFVEDYPQLWRWNDSGLDKLAQEKEDHAYQRYVTTGNNDVNSDENPNHLGKWLNRLNFEPNSPFYEVLVISPTVAALLPTKHLTGALGNGQLSLDGWRSEIDNHHATLRSSQVDAIHNNAMRTLNSLPTTIEEDEEIIRIEKRRMERLKEFGREDANAADVVMAIEFRLAFKKALRLTMEVATREREAFFKDTDEL</sequence>
<feature type="signal peptide" evidence="2">
    <location>
        <begin position="1"/>
        <end position="21"/>
    </location>
</feature>
<dbReference type="PROSITE" id="PS50280">
    <property type="entry name" value="SET"/>
    <property type="match status" value="1"/>
</dbReference>
<dbReference type="SUPFAM" id="SSF82199">
    <property type="entry name" value="SET domain"/>
    <property type="match status" value="1"/>
</dbReference>
<dbReference type="InterPro" id="IPR050600">
    <property type="entry name" value="SETD3_SETD6_MTase"/>
</dbReference>
<dbReference type="Proteomes" id="UP001530315">
    <property type="component" value="Unassembled WGS sequence"/>
</dbReference>
<accession>A0ABD3NEM7</accession>
<feature type="domain" description="SET" evidence="3">
    <location>
        <begin position="68"/>
        <end position="252"/>
    </location>
</feature>
<gene>
    <name evidence="4" type="ORF">ACHAW5_010314</name>
</gene>
<dbReference type="AlphaFoldDB" id="A0ABD3NEM7"/>
<feature type="chain" id="PRO_5044839040" description="SET domain-containing protein" evidence="2">
    <location>
        <begin position="22"/>
        <end position="462"/>
    </location>
</feature>